<keyword evidence="5" id="KW-1185">Reference proteome</keyword>
<evidence type="ECO:0000256" key="1">
    <source>
        <dbReference type="ARBA" id="ARBA00022561"/>
    </source>
</evidence>
<keyword evidence="2" id="KW-1048">Host nucleus</keyword>
<keyword evidence="1" id="KW-0167">Capsid protein</keyword>
<dbReference type="InterPro" id="IPR004999">
    <property type="entry name" value="Herpes_1"/>
</dbReference>
<evidence type="ECO:0000313" key="5">
    <source>
        <dbReference type="Proteomes" id="UP000297205"/>
    </source>
</evidence>
<keyword evidence="3" id="KW-0946">Virion</keyword>
<dbReference type="EMBL" id="MF678601">
    <property type="protein sequence ID" value="ASW27068.1"/>
    <property type="molecule type" value="Genomic_DNA"/>
</dbReference>
<dbReference type="Pfam" id="PF03327">
    <property type="entry name" value="Herpes_VP19C"/>
    <property type="match status" value="1"/>
</dbReference>
<dbReference type="RefSeq" id="YP_010084952.1">
    <property type="nucleotide sequence ID" value="NC_055166.1"/>
</dbReference>
<dbReference type="KEGG" id="vg:65099972"/>
<organism evidence="4">
    <name type="scientific">Beluga whale alphaherpesvirus 1</name>
    <dbReference type="NCBI Taxonomy" id="1434720"/>
    <lineage>
        <taxon>Viruses</taxon>
        <taxon>Duplodnaviria</taxon>
        <taxon>Heunggongvirae</taxon>
        <taxon>Peploviricota</taxon>
        <taxon>Herviviricetes</taxon>
        <taxon>Herpesvirales</taxon>
        <taxon>Orthoherpesviridae</taxon>
        <taxon>Alphaherpesvirinae</taxon>
        <taxon>Varicellovirus</taxon>
        <taxon>Varicellovirus monodontidalpha1</taxon>
        <taxon>Monodontid alphaherpesvirus 1</taxon>
    </lineage>
</organism>
<gene>
    <name evidence="4" type="primary">UL38</name>
</gene>
<proteinExistence type="inferred from homology"/>
<evidence type="ECO:0000313" key="4">
    <source>
        <dbReference type="EMBL" id="ASW27068.1"/>
    </source>
</evidence>
<evidence type="ECO:0000256" key="3">
    <source>
        <dbReference type="ARBA" id="ARBA00022844"/>
    </source>
</evidence>
<dbReference type="GO" id="GO:0019069">
    <property type="term" value="P:viral capsid assembly"/>
    <property type="evidence" value="ECO:0007669"/>
    <property type="project" value="InterPro"/>
</dbReference>
<name>A0A286MM42_9ALPH</name>
<sequence>MSAGAGPGNAFIQIGDGLRMFVGPHGPRASGPGRAGVGPVPGGGPGYDEWANGMLHVSAPTVSIQNMTGVQILGSGQVSVHTPEGSVTLSMGNQPYLKLTRHVTLTDFCDPQTERPGALILTLRHPNDIVGMAVSATPPGRQPRDVERAWKALTDLSNYGADCAGGLRASLVSLTFLVAACSAEYADRAAAESVRAHVVASFGGRDIQGRLDRLYECMRVMVRCHVFPHRACAALGGLLTWIAQDRLASVTAVVRGMQEDARTDQTGAPRSTFHVPVCAFLDLDAELKLEPEGAKFVYLVFVYGQRLNHEGFRVHVAVSSLNPQMIGSALGFLLHRTRSENVLRGTAGAAGPDGGGDASFPLEALARNPASPRCPVYRLRDADATRDLFQWSPDMRGRPTASTCMYAAYARMGWVPSDRPRVSCRSERYRATDVTIVSLEGLTWNVGEWVACYY</sequence>
<reference evidence="4" key="1">
    <citation type="submission" date="2017-08" db="EMBL/GenBank/DDBJ databases">
        <title>Genome sequence of an alphaherpesvirus from a beluga whale (Delphinapterus leucas).</title>
        <authorList>
            <person name="Davison A.J."/>
            <person name="Nielsen O."/>
            <person name="Subramaniam K."/>
            <person name="Jacob J.M."/>
            <person name="Romero C.H."/>
            <person name="Burek-Huntington K.A."/>
            <person name="Waltzek T.B."/>
        </authorList>
    </citation>
    <scope>NUCLEOTIDE SEQUENCE [LARGE SCALE GENOMIC DNA]</scope>
    <source>
        <strain evidence="4">LN3131-1</strain>
    </source>
</reference>
<dbReference type="Proteomes" id="UP000297205">
    <property type="component" value="Segment"/>
</dbReference>
<dbReference type="GO" id="GO:0019028">
    <property type="term" value="C:viral capsid"/>
    <property type="evidence" value="ECO:0007669"/>
    <property type="project" value="UniProtKB-KW"/>
</dbReference>
<accession>A0A286MM42</accession>
<evidence type="ECO:0000256" key="2">
    <source>
        <dbReference type="ARBA" id="ARBA00022562"/>
    </source>
</evidence>
<dbReference type="GO" id="GO:0003677">
    <property type="term" value="F:DNA binding"/>
    <property type="evidence" value="ECO:0007669"/>
    <property type="project" value="InterPro"/>
</dbReference>
<dbReference type="GeneID" id="65099972"/>
<protein>
    <submittedName>
        <fullName evidence="4">Capsid triplex subunit 1</fullName>
    </submittedName>
</protein>
<dbReference type="HAMAP" id="MF_04018">
    <property type="entry name" value="HSV_TRX1"/>
    <property type="match status" value="1"/>
</dbReference>